<feature type="region of interest" description="Disordered" evidence="1">
    <location>
        <begin position="227"/>
        <end position="285"/>
    </location>
</feature>
<accession>A0AAV2TV50</accession>
<protein>
    <submittedName>
        <fullName evidence="2">Uncharacterized protein</fullName>
    </submittedName>
</protein>
<comment type="caution">
    <text evidence="2">The sequence shown here is derived from an EMBL/GenBank/DDBJ whole genome shotgun (WGS) entry which is preliminary data.</text>
</comment>
<dbReference type="AlphaFoldDB" id="A0AAV2TV50"/>
<name>A0AAV2TV50_CALDB</name>
<gene>
    <name evidence="2" type="ORF">CDAUBV1_LOCUS15224</name>
</gene>
<feature type="compositionally biased region" description="Acidic residues" evidence="1">
    <location>
        <begin position="227"/>
        <end position="255"/>
    </location>
</feature>
<reference evidence="2" key="1">
    <citation type="submission" date="2024-06" db="EMBL/GenBank/DDBJ databases">
        <authorList>
            <person name="Liu X."/>
            <person name="Lenzi L."/>
            <person name="Haldenby T S."/>
            <person name="Uol C."/>
        </authorList>
    </citation>
    <scope>NUCLEOTIDE SEQUENCE</scope>
</reference>
<feature type="compositionally biased region" description="Acidic residues" evidence="1">
    <location>
        <begin position="267"/>
        <end position="279"/>
    </location>
</feature>
<feature type="compositionally biased region" description="Basic and acidic residues" evidence="1">
    <location>
        <begin position="256"/>
        <end position="266"/>
    </location>
</feature>
<organism evidence="2 3">
    <name type="scientific">Calicophoron daubneyi</name>
    <name type="common">Rumen fluke</name>
    <name type="synonym">Paramphistomum daubneyi</name>
    <dbReference type="NCBI Taxonomy" id="300641"/>
    <lineage>
        <taxon>Eukaryota</taxon>
        <taxon>Metazoa</taxon>
        <taxon>Spiralia</taxon>
        <taxon>Lophotrochozoa</taxon>
        <taxon>Platyhelminthes</taxon>
        <taxon>Trematoda</taxon>
        <taxon>Digenea</taxon>
        <taxon>Plagiorchiida</taxon>
        <taxon>Pronocephalata</taxon>
        <taxon>Paramphistomoidea</taxon>
        <taxon>Paramphistomidae</taxon>
        <taxon>Calicophoron</taxon>
    </lineage>
</organism>
<dbReference type="Proteomes" id="UP001497525">
    <property type="component" value="Unassembled WGS sequence"/>
</dbReference>
<proteinExistence type="predicted"/>
<sequence>MAIIFCKLILSDSSAIIKTKRRPTNLSKSIPIRCYLLYAFLLLLVRLVDRKRGTSEKELCDFLPDLSITSNPFQKFTPKVLVRDYENHQVPTNDTRYESKCRLYELRLKGILIPREATHWAKLSLFSSSFDEHAFSKDIHKFWHTESRTQTSDSKTKVIGQNQNSHVMGYGPWMSNNEKECTVELTDFNEQLGSTGEFDSRLRIVAECNKPLSGYLSNAHDNLTDDDSDYADDGLVDNDHGDADDDTEGDITLDGDDSKDTDHNDVDDKDDGSEDDEDSSGNGDDLYVTWNLRPWECYKRHSNAIFRKESVNESKHYTIVLFESPQCDYRQSSFESLQIHLDQASAVMRAQPEPKGCPTCSVTRTSPKMQLKRNETKLFPAQHSVQIKALRFLSKDTENRGFRSSARRSRVSSIMVIDFSALFLLAALR</sequence>
<dbReference type="EMBL" id="CAXLJL010000689">
    <property type="protein sequence ID" value="CAL5140054.1"/>
    <property type="molecule type" value="Genomic_DNA"/>
</dbReference>
<evidence type="ECO:0000313" key="3">
    <source>
        <dbReference type="Proteomes" id="UP001497525"/>
    </source>
</evidence>
<evidence type="ECO:0000256" key="1">
    <source>
        <dbReference type="SAM" id="MobiDB-lite"/>
    </source>
</evidence>
<evidence type="ECO:0000313" key="2">
    <source>
        <dbReference type="EMBL" id="CAL5140054.1"/>
    </source>
</evidence>